<name>A0A895XVD7_9ACTN</name>
<keyword evidence="3" id="KW-0804">Transcription</keyword>
<keyword evidence="1" id="KW-0805">Transcription regulation</keyword>
<evidence type="ECO:0000259" key="5">
    <source>
        <dbReference type="PROSITE" id="PS50977"/>
    </source>
</evidence>
<keyword evidence="2 4" id="KW-0238">DNA-binding</keyword>
<reference evidence="6" key="1">
    <citation type="submission" date="2021-02" db="EMBL/GenBank/DDBJ databases">
        <title>Natronoglycomyces albus gen. nov., sp. nov, a haloalkaliphilic actinobacterium from a soda solonchak soil.</title>
        <authorList>
            <person name="Sorokin D.Y."/>
            <person name="Khijniak T.V."/>
            <person name="Zakharycheva A.P."/>
            <person name="Boueva O.V."/>
            <person name="Ariskina E.V."/>
            <person name="Hahnke R.L."/>
            <person name="Bunk B."/>
            <person name="Sproer C."/>
            <person name="Schumann P."/>
            <person name="Evtushenko L.I."/>
            <person name="Kublanov I.V."/>
        </authorList>
    </citation>
    <scope>NUCLEOTIDE SEQUENCE</scope>
    <source>
        <strain evidence="6">DSM 106290</strain>
    </source>
</reference>
<accession>A0A895XVD7</accession>
<evidence type="ECO:0000256" key="1">
    <source>
        <dbReference type="ARBA" id="ARBA00023015"/>
    </source>
</evidence>
<evidence type="ECO:0000256" key="4">
    <source>
        <dbReference type="PROSITE-ProRule" id="PRU00335"/>
    </source>
</evidence>
<dbReference type="PANTHER" id="PTHR30055:SF234">
    <property type="entry name" value="HTH-TYPE TRANSCRIPTIONAL REGULATOR BETI"/>
    <property type="match status" value="1"/>
</dbReference>
<keyword evidence="7" id="KW-1185">Reference proteome</keyword>
<dbReference type="GO" id="GO:0003700">
    <property type="term" value="F:DNA-binding transcription factor activity"/>
    <property type="evidence" value="ECO:0007669"/>
    <property type="project" value="TreeGrafter"/>
</dbReference>
<dbReference type="EMBL" id="CP070496">
    <property type="protein sequence ID" value="QSB06486.1"/>
    <property type="molecule type" value="Genomic_DNA"/>
</dbReference>
<dbReference type="InterPro" id="IPR050109">
    <property type="entry name" value="HTH-type_TetR-like_transc_reg"/>
</dbReference>
<evidence type="ECO:0000256" key="3">
    <source>
        <dbReference type="ARBA" id="ARBA00023163"/>
    </source>
</evidence>
<dbReference type="PROSITE" id="PS50977">
    <property type="entry name" value="HTH_TETR_2"/>
    <property type="match status" value="1"/>
</dbReference>
<dbReference type="PANTHER" id="PTHR30055">
    <property type="entry name" value="HTH-TYPE TRANSCRIPTIONAL REGULATOR RUTR"/>
    <property type="match status" value="1"/>
</dbReference>
<dbReference type="PRINTS" id="PR00455">
    <property type="entry name" value="HTHTETR"/>
</dbReference>
<feature type="DNA-binding region" description="H-T-H motif" evidence="4">
    <location>
        <begin position="39"/>
        <end position="58"/>
    </location>
</feature>
<dbReference type="KEGG" id="nav:JQS30_06175"/>
<dbReference type="Pfam" id="PF00440">
    <property type="entry name" value="TetR_N"/>
    <property type="match status" value="1"/>
</dbReference>
<protein>
    <submittedName>
        <fullName evidence="6">TetR/AcrR family transcriptional regulator</fullName>
    </submittedName>
</protein>
<dbReference type="InterPro" id="IPR036271">
    <property type="entry name" value="Tet_transcr_reg_TetR-rel_C_sf"/>
</dbReference>
<evidence type="ECO:0000313" key="7">
    <source>
        <dbReference type="Proteomes" id="UP000662939"/>
    </source>
</evidence>
<dbReference type="GO" id="GO:0000976">
    <property type="term" value="F:transcription cis-regulatory region binding"/>
    <property type="evidence" value="ECO:0007669"/>
    <property type="project" value="TreeGrafter"/>
</dbReference>
<organism evidence="6 7">
    <name type="scientific">Natronoglycomyces albus</name>
    <dbReference type="NCBI Taxonomy" id="2811108"/>
    <lineage>
        <taxon>Bacteria</taxon>
        <taxon>Bacillati</taxon>
        <taxon>Actinomycetota</taxon>
        <taxon>Actinomycetes</taxon>
        <taxon>Glycomycetales</taxon>
        <taxon>Glycomycetaceae</taxon>
        <taxon>Natronoglycomyces</taxon>
    </lineage>
</organism>
<dbReference type="RefSeq" id="WP_213172497.1">
    <property type="nucleotide sequence ID" value="NZ_CP070496.1"/>
</dbReference>
<dbReference type="InterPro" id="IPR009057">
    <property type="entry name" value="Homeodomain-like_sf"/>
</dbReference>
<dbReference type="SUPFAM" id="SSF46689">
    <property type="entry name" value="Homeodomain-like"/>
    <property type="match status" value="1"/>
</dbReference>
<evidence type="ECO:0000256" key="2">
    <source>
        <dbReference type="ARBA" id="ARBA00023125"/>
    </source>
</evidence>
<dbReference type="AlphaFoldDB" id="A0A895XVD7"/>
<dbReference type="InterPro" id="IPR001647">
    <property type="entry name" value="HTH_TetR"/>
</dbReference>
<dbReference type="Gene3D" id="1.10.10.60">
    <property type="entry name" value="Homeodomain-like"/>
    <property type="match status" value="1"/>
</dbReference>
<dbReference type="Gene3D" id="1.10.357.10">
    <property type="entry name" value="Tetracycline Repressor, domain 2"/>
    <property type="match status" value="1"/>
</dbReference>
<dbReference type="SUPFAM" id="SSF48498">
    <property type="entry name" value="Tetracyclin repressor-like, C-terminal domain"/>
    <property type="match status" value="1"/>
</dbReference>
<sequence length="203" mass="22041">MNAPDNGRLTQPERRIRSRNAILAAAARGIALHGYSALSLTRVAQEAGYTRGALYHQFASKEDLAIAVVAWIHQTWEAEVGIAFTSDGDPAETLLNLARRHAHYCRRDVAAVLMNLRVEFSHRDHPVGHAITDIVETLVDRCQSLIEAGLEAGTIPPGPPSREMALAMVGALEAVPIQLVGRPPHDMVLTERTVRGILALPPS</sequence>
<dbReference type="Proteomes" id="UP000662939">
    <property type="component" value="Chromosome"/>
</dbReference>
<proteinExistence type="predicted"/>
<gene>
    <name evidence="6" type="ORF">JQS30_06175</name>
</gene>
<feature type="domain" description="HTH tetR-type" evidence="5">
    <location>
        <begin position="16"/>
        <end position="76"/>
    </location>
</feature>
<evidence type="ECO:0000313" key="6">
    <source>
        <dbReference type="EMBL" id="QSB06486.1"/>
    </source>
</evidence>